<dbReference type="OrthoDB" id="1905162at2759"/>
<sequence>MGRSDFAYREFSLLDGLHHGHVNGKFFANEVEKSKMRHANDYISEDIDTLLEGQGSHTSLGKEISVNKSKFQNLGFASDIKNNLSHARADSQLKGSKHSRAKSRKRHVPCEVGFAESVDNLVEPGNYLNFTKFSLEYITKEETSNKNVVIEPRFGGHQTLEQREKSFYARNQTIYCGFVQAPEGYRGTGFDLSEKDGEYMASCIVVVSSCIFGNSDFLRRPTSSKIGTYSKKNVCFMMFLDELTLKKLSSEGHVPDDMGNIGLWRIIVVKNLPYADMRKTGKVPKFLSHRLFPSARYSIWIDSKMRLHADPMLILEYFLWRTRSEYAISNHYDRHCVWEEVLQNKRLNKYNHTVIDEQFMFYQSDGLLKFNESEHSSVLPSFVPEGSFIVRAHTPMSNLFSCLWFNEVNRFTSRDQLSFAYTFLKLKRMNPGRPFYLNMFKADAKGAVSEHYRAPLKGEASQLQDSHPTCYTQRRRKGGVRSEPYMAVSADLKFVLLEILPTPALMAQGRELRIQNHLEMVHDCIWALNAVIIGALMRALKEPAVEEWVNDVGIAVADVEDLLRSILGRQPRGAAASNLLPCSFPNVDGVASRHAILLELEEKARRLNYVVRRGGGLRCAFERR</sequence>
<dbReference type="AlphaFoldDB" id="A0A9E7IFU6"/>
<dbReference type="InterPro" id="IPR048354">
    <property type="entry name" value="TOD1_MUCI70_glycTrfase_dom"/>
</dbReference>
<keyword evidence="3" id="KW-1185">Reference proteome</keyword>
<evidence type="ECO:0000259" key="1">
    <source>
        <dbReference type="Pfam" id="PF04765"/>
    </source>
</evidence>
<protein>
    <recommendedName>
        <fullName evidence="1">TOD1/MUCI70 glycosyltransferase-like domain-containing protein</fullName>
    </recommendedName>
</protein>
<gene>
    <name evidence="2" type="ORF">MUK42_14508</name>
</gene>
<dbReference type="Pfam" id="PF04765">
    <property type="entry name" value="TOD1_MUCI70"/>
    <property type="match status" value="1"/>
</dbReference>
<dbReference type="PANTHER" id="PTHR12956">
    <property type="entry name" value="ALKALINE CERAMIDASE-RELATED"/>
    <property type="match status" value="1"/>
</dbReference>
<evidence type="ECO:0000313" key="2">
    <source>
        <dbReference type="EMBL" id="URE48182.1"/>
    </source>
</evidence>
<proteinExistence type="predicted"/>
<organism evidence="2 3">
    <name type="scientific">Musa troglodytarum</name>
    <name type="common">fe'i banana</name>
    <dbReference type="NCBI Taxonomy" id="320322"/>
    <lineage>
        <taxon>Eukaryota</taxon>
        <taxon>Viridiplantae</taxon>
        <taxon>Streptophyta</taxon>
        <taxon>Embryophyta</taxon>
        <taxon>Tracheophyta</taxon>
        <taxon>Spermatophyta</taxon>
        <taxon>Magnoliopsida</taxon>
        <taxon>Liliopsida</taxon>
        <taxon>Zingiberales</taxon>
        <taxon>Musaceae</taxon>
        <taxon>Musa</taxon>
    </lineage>
</organism>
<dbReference type="EMBL" id="CP097511">
    <property type="protein sequence ID" value="URE48182.1"/>
    <property type="molecule type" value="Genomic_DNA"/>
</dbReference>
<dbReference type="Proteomes" id="UP001055439">
    <property type="component" value="Chromosome 9"/>
</dbReference>
<feature type="domain" description="TOD1/MUCI70 glycosyltransferase-like" evidence="1">
    <location>
        <begin position="135"/>
        <end position="447"/>
    </location>
</feature>
<accession>A0A9E7IFU6</accession>
<reference evidence="2" key="1">
    <citation type="submission" date="2022-05" db="EMBL/GenBank/DDBJ databases">
        <title>The Musa troglodytarum L. genome provides insights into the mechanism of non-climacteric behaviour and enrichment of carotenoids.</title>
        <authorList>
            <person name="Wang J."/>
        </authorList>
    </citation>
    <scope>NUCLEOTIDE SEQUENCE</scope>
    <source>
        <tissue evidence="2">Leaf</tissue>
    </source>
</reference>
<evidence type="ECO:0000313" key="3">
    <source>
        <dbReference type="Proteomes" id="UP001055439"/>
    </source>
</evidence>
<dbReference type="InterPro" id="IPR006852">
    <property type="entry name" value="TOD1_MUCI70"/>
</dbReference>
<dbReference type="PANTHER" id="PTHR12956:SF27">
    <property type="entry name" value="TRANSMEMBRANE PROTEIN"/>
    <property type="match status" value="1"/>
</dbReference>
<name>A0A9E7IFU6_9LILI</name>